<dbReference type="RefSeq" id="WP_161717471.1">
    <property type="nucleotide sequence ID" value="NZ_JAAAPO010000002.1"/>
</dbReference>
<gene>
    <name evidence="2" type="ORF">GTZ99_06665</name>
</gene>
<dbReference type="InterPro" id="IPR027417">
    <property type="entry name" value="P-loop_NTPase"/>
</dbReference>
<dbReference type="InterPro" id="IPR050238">
    <property type="entry name" value="DNA_Rep/Repair_Clamp_Loader"/>
</dbReference>
<feature type="compositionally biased region" description="Basic and acidic residues" evidence="1">
    <location>
        <begin position="72"/>
        <end position="89"/>
    </location>
</feature>
<dbReference type="SUPFAM" id="SSF52540">
    <property type="entry name" value="P-loop containing nucleoside triphosphate hydrolases"/>
    <property type="match status" value="1"/>
</dbReference>
<evidence type="ECO:0000313" key="3">
    <source>
        <dbReference type="Proteomes" id="UP000753724"/>
    </source>
</evidence>
<feature type="region of interest" description="Disordered" evidence="1">
    <location>
        <begin position="55"/>
        <end position="89"/>
    </location>
</feature>
<name>A0ABW9XCL0_9SPHN</name>
<dbReference type="PANTHER" id="PTHR11669:SF8">
    <property type="entry name" value="DNA POLYMERASE III SUBUNIT DELTA"/>
    <property type="match status" value="1"/>
</dbReference>
<dbReference type="PANTHER" id="PTHR11669">
    <property type="entry name" value="REPLICATION FACTOR C / DNA POLYMERASE III GAMMA-TAU SUBUNIT"/>
    <property type="match status" value="1"/>
</dbReference>
<evidence type="ECO:0000256" key="1">
    <source>
        <dbReference type="SAM" id="MobiDB-lite"/>
    </source>
</evidence>
<protein>
    <submittedName>
        <fullName evidence="2">AAA family ATPase</fullName>
    </submittedName>
</protein>
<dbReference type="Pfam" id="PF13177">
    <property type="entry name" value="DNA_pol3_delta2"/>
    <property type="match status" value="1"/>
</dbReference>
<evidence type="ECO:0000313" key="2">
    <source>
        <dbReference type="EMBL" id="NBC36240.1"/>
    </source>
</evidence>
<sequence length="322" mass="34936">MTHLRGHDAAWREWRAAMAGSRMHHGWILSGPMGIGKAQFARAAAAELVAEPGIAQPPAQSHPDILIPEHPPANKEEEKKRDAGDPYETKRSIPIDEIRRIQHRLTTRPTLGSRRVVIIDPADDLEKNAVNALLKSLEEPPVGTFFLLVTHRIGRLLPTIRSRCRVLRFQPLDARDVDAVLADAAPQADAATRAAAIAAAGGSPGVALEFVEEDLGRVHAAMQAIVQHGDPDLTLRADLMAAFGQRPPRRRIVATLDLARSVLSGALRNSPPDRQARIIEAHAAIVTLAAQAPIYNFDPGMLAMEIGALLAQAAMPREASYR</sequence>
<dbReference type="Proteomes" id="UP000753724">
    <property type="component" value="Unassembled WGS sequence"/>
</dbReference>
<proteinExistence type="predicted"/>
<keyword evidence="3" id="KW-1185">Reference proteome</keyword>
<dbReference type="EMBL" id="JAAAPO010000002">
    <property type="protein sequence ID" value="NBC36240.1"/>
    <property type="molecule type" value="Genomic_DNA"/>
</dbReference>
<accession>A0ABW9XCL0</accession>
<dbReference type="Gene3D" id="3.40.50.300">
    <property type="entry name" value="P-loop containing nucleotide triphosphate hydrolases"/>
    <property type="match status" value="1"/>
</dbReference>
<reference evidence="3" key="1">
    <citation type="submission" date="2020-01" db="EMBL/GenBank/DDBJ databases">
        <title>Sphingomonas sp. strain CSW-10.</title>
        <authorList>
            <person name="Chen W.-M."/>
        </authorList>
    </citation>
    <scope>NUCLEOTIDE SEQUENCE [LARGE SCALE GENOMIC DNA]</scope>
    <source>
        <strain evidence="3">FSY-8</strain>
    </source>
</reference>
<organism evidence="2 3">
    <name type="scientific">Novosphingobium ovatum</name>
    <dbReference type="NCBI Taxonomy" id="1908523"/>
    <lineage>
        <taxon>Bacteria</taxon>
        <taxon>Pseudomonadati</taxon>
        <taxon>Pseudomonadota</taxon>
        <taxon>Alphaproteobacteria</taxon>
        <taxon>Sphingomonadales</taxon>
        <taxon>Sphingomonadaceae</taxon>
        <taxon>Novosphingobium</taxon>
    </lineage>
</organism>
<comment type="caution">
    <text evidence="2">The sequence shown here is derived from an EMBL/GenBank/DDBJ whole genome shotgun (WGS) entry which is preliminary data.</text>
</comment>